<comment type="caution">
    <text evidence="6">The sequence shown here is derived from an EMBL/GenBank/DDBJ whole genome shotgun (WGS) entry which is preliminary data.</text>
</comment>
<keyword evidence="1" id="KW-0805">Transcription regulation</keyword>
<evidence type="ECO:0000256" key="2">
    <source>
        <dbReference type="ARBA" id="ARBA00023125"/>
    </source>
</evidence>
<dbReference type="PROSITE" id="PS01124">
    <property type="entry name" value="HTH_ARAC_FAMILY_2"/>
    <property type="match status" value="1"/>
</dbReference>
<evidence type="ECO:0000256" key="3">
    <source>
        <dbReference type="ARBA" id="ARBA00023163"/>
    </source>
</evidence>
<gene>
    <name evidence="6" type="primary">melR</name>
    <name evidence="6" type="ORF">SBX64_16440</name>
</gene>
<dbReference type="Proteomes" id="UP001279860">
    <property type="component" value="Unassembled WGS sequence"/>
</dbReference>
<dbReference type="Pfam" id="PF12833">
    <property type="entry name" value="HTH_18"/>
    <property type="match status" value="1"/>
</dbReference>
<evidence type="ECO:0000259" key="5">
    <source>
        <dbReference type="PROSITE" id="PS01124"/>
    </source>
</evidence>
<dbReference type="InterPro" id="IPR014710">
    <property type="entry name" value="RmlC-like_jellyroll"/>
</dbReference>
<protein>
    <submittedName>
        <fullName evidence="6">Transcriptional regulator MelR</fullName>
    </submittedName>
</protein>
<dbReference type="PANTHER" id="PTHR43280:SF2">
    <property type="entry name" value="HTH-TYPE TRANSCRIPTIONAL REGULATOR EXSA"/>
    <property type="match status" value="1"/>
</dbReference>
<accession>A0ABU4J0U1</accession>
<dbReference type="SUPFAM" id="SSF51182">
    <property type="entry name" value="RmlC-like cupins"/>
    <property type="match status" value="1"/>
</dbReference>
<organism evidence="6 7">
    <name type="scientific">Vibrio rhizosphaerae</name>
    <dbReference type="NCBI Taxonomy" id="398736"/>
    <lineage>
        <taxon>Bacteria</taxon>
        <taxon>Pseudomonadati</taxon>
        <taxon>Pseudomonadota</taxon>
        <taxon>Gammaproteobacteria</taxon>
        <taxon>Vibrionales</taxon>
        <taxon>Vibrionaceae</taxon>
        <taxon>Vibrio</taxon>
    </lineage>
</organism>
<reference evidence="6 7" key="1">
    <citation type="submission" date="2023-11" db="EMBL/GenBank/DDBJ databases">
        <title>Plant-associative lifestyle of Vibrio porteresiae and its evolutionary dynamics.</title>
        <authorList>
            <person name="Rameshkumar N."/>
            <person name="Kirti K."/>
        </authorList>
    </citation>
    <scope>NUCLEOTIDE SEQUENCE [LARGE SCALE GENOMIC DNA]</scope>
    <source>
        <strain evidence="6 7">MSSRF7</strain>
    </source>
</reference>
<feature type="compositionally biased region" description="Polar residues" evidence="4">
    <location>
        <begin position="1"/>
        <end position="15"/>
    </location>
</feature>
<dbReference type="InterPro" id="IPR018062">
    <property type="entry name" value="HTH_AraC-typ_CS"/>
</dbReference>
<dbReference type="InterPro" id="IPR011051">
    <property type="entry name" value="RmlC_Cupin_sf"/>
</dbReference>
<keyword evidence="3" id="KW-0804">Transcription</keyword>
<keyword evidence="2" id="KW-0238">DNA-binding</keyword>
<evidence type="ECO:0000313" key="6">
    <source>
        <dbReference type="EMBL" id="MDW6094129.1"/>
    </source>
</evidence>
<dbReference type="SMART" id="SM00342">
    <property type="entry name" value="HTH_ARAC"/>
    <property type="match status" value="1"/>
</dbReference>
<dbReference type="Gene3D" id="2.60.120.10">
    <property type="entry name" value="Jelly Rolls"/>
    <property type="match status" value="1"/>
</dbReference>
<evidence type="ECO:0000256" key="4">
    <source>
        <dbReference type="SAM" id="MobiDB-lite"/>
    </source>
</evidence>
<dbReference type="PROSITE" id="PS00041">
    <property type="entry name" value="HTH_ARAC_FAMILY_1"/>
    <property type="match status" value="1"/>
</dbReference>
<dbReference type="RefSeq" id="WP_038185046.1">
    <property type="nucleotide sequence ID" value="NZ_AP024904.1"/>
</dbReference>
<dbReference type="Gene3D" id="1.10.10.60">
    <property type="entry name" value="Homeodomain-like"/>
    <property type="match status" value="1"/>
</dbReference>
<keyword evidence="7" id="KW-1185">Reference proteome</keyword>
<feature type="domain" description="HTH araC/xylS-type" evidence="5">
    <location>
        <begin position="213"/>
        <end position="311"/>
    </location>
</feature>
<dbReference type="PANTHER" id="PTHR43280">
    <property type="entry name" value="ARAC-FAMILY TRANSCRIPTIONAL REGULATOR"/>
    <property type="match status" value="1"/>
</dbReference>
<evidence type="ECO:0000256" key="1">
    <source>
        <dbReference type="ARBA" id="ARBA00023015"/>
    </source>
</evidence>
<dbReference type="SUPFAM" id="SSF46689">
    <property type="entry name" value="Homeodomain-like"/>
    <property type="match status" value="1"/>
</dbReference>
<sequence length="317" mass="37064">MANPVTVNQGMNNRWTAPAETNMPSETHHTQVVQQHDGPLLDGEAELSFELRQPFYMQEYHWHQQIEVNILYQGTLTYTFNHTDVRIESGQMAVFWAVTPHRVKQSSDNALMGIVNIPLNMFLSWPLPQEFVQQVMNGGIISVCHTDVVSLAENQRWMHTYREQHEIRNQIVQEEVFFMLRRLCSYDYHAEMFNMMRETSSRHANYTGYKNVQLMLDYMAKNHSRNIQVEDIASHVRLHPKYAMTLFKNMLSVSLKQYLIIMRINHAKVLLGNTRHPIKNIATHSGFKHPSSFFAAFKNHTGMTPQAFREQSQQQSR</sequence>
<name>A0ABU4J0U1_9VIBR</name>
<proteinExistence type="predicted"/>
<dbReference type="InterPro" id="IPR018060">
    <property type="entry name" value="HTH_AraC"/>
</dbReference>
<dbReference type="NCBIfam" id="NF007693">
    <property type="entry name" value="PRK10371.1"/>
    <property type="match status" value="1"/>
</dbReference>
<feature type="region of interest" description="Disordered" evidence="4">
    <location>
        <begin position="1"/>
        <end position="29"/>
    </location>
</feature>
<dbReference type="EMBL" id="JAWRCP010000002">
    <property type="protein sequence ID" value="MDW6094129.1"/>
    <property type="molecule type" value="Genomic_DNA"/>
</dbReference>
<evidence type="ECO:0000313" key="7">
    <source>
        <dbReference type="Proteomes" id="UP001279860"/>
    </source>
</evidence>
<dbReference type="InterPro" id="IPR009057">
    <property type="entry name" value="Homeodomain-like_sf"/>
</dbReference>